<accession>A0AA35SPX8</accession>
<feature type="domain" description="Uroporphyrinogen decarboxylase (URO-D)" evidence="1">
    <location>
        <begin position="4"/>
        <end position="300"/>
    </location>
</feature>
<dbReference type="GO" id="GO:0006783">
    <property type="term" value="P:heme biosynthetic process"/>
    <property type="evidence" value="ECO:0007669"/>
    <property type="project" value="TreeGrafter"/>
</dbReference>
<dbReference type="SUPFAM" id="SSF51726">
    <property type="entry name" value="UROD/MetE-like"/>
    <property type="match status" value="1"/>
</dbReference>
<proteinExistence type="predicted"/>
<dbReference type="Gene3D" id="3.20.20.210">
    <property type="match status" value="1"/>
</dbReference>
<dbReference type="GO" id="GO:0005829">
    <property type="term" value="C:cytosol"/>
    <property type="evidence" value="ECO:0007669"/>
    <property type="project" value="TreeGrafter"/>
</dbReference>
<dbReference type="Proteomes" id="UP001174909">
    <property type="component" value="Unassembled WGS sequence"/>
</dbReference>
<evidence type="ECO:0000313" key="2">
    <source>
        <dbReference type="EMBL" id="CAI8034095.1"/>
    </source>
</evidence>
<organism evidence="2 3">
    <name type="scientific">Geodia barretti</name>
    <name type="common">Barrett's horny sponge</name>
    <dbReference type="NCBI Taxonomy" id="519541"/>
    <lineage>
        <taxon>Eukaryota</taxon>
        <taxon>Metazoa</taxon>
        <taxon>Porifera</taxon>
        <taxon>Demospongiae</taxon>
        <taxon>Heteroscleromorpha</taxon>
        <taxon>Tetractinellida</taxon>
        <taxon>Astrophorina</taxon>
        <taxon>Geodiidae</taxon>
        <taxon>Geodia</taxon>
    </lineage>
</organism>
<protein>
    <submittedName>
        <fullName evidence="2">Uroporphyrinogen decarboxylase</fullName>
    </submittedName>
</protein>
<dbReference type="PANTHER" id="PTHR21091:SF169">
    <property type="entry name" value="UROPORPHYRINOGEN DECARBOXYLASE"/>
    <property type="match status" value="1"/>
</dbReference>
<gene>
    <name evidence="2" type="ORF">GBAR_LOCUS19238</name>
</gene>
<evidence type="ECO:0000259" key="1">
    <source>
        <dbReference type="Pfam" id="PF01208"/>
    </source>
</evidence>
<comment type="caution">
    <text evidence="2">The sequence shown here is derived from an EMBL/GenBank/DDBJ whole genome shotgun (WGS) entry which is preliminary data.</text>
</comment>
<keyword evidence="3" id="KW-1185">Reference proteome</keyword>
<name>A0AA35SPX8_GEOBA</name>
<evidence type="ECO:0000313" key="3">
    <source>
        <dbReference type="Proteomes" id="UP001174909"/>
    </source>
</evidence>
<dbReference type="EMBL" id="CASHTH010002711">
    <property type="protein sequence ID" value="CAI8034095.1"/>
    <property type="molecule type" value="Genomic_DNA"/>
</dbReference>
<reference evidence="2" key="1">
    <citation type="submission" date="2023-03" db="EMBL/GenBank/DDBJ databases">
        <authorList>
            <person name="Steffen K."/>
            <person name="Cardenas P."/>
        </authorList>
    </citation>
    <scope>NUCLEOTIDE SEQUENCE</scope>
</reference>
<sequence length="301" mass="33171">MSQTDVESAVKISLLPKRIGVDAIIVYKDILTPLAPMGAHFRFDPGPILNPPIRTQAQVDALRPVDEPPTQLAFTGNVIRKLRETLNEELPLIGFAGAPLTLAFFLIAGESPIKRGEGISEKAAPVFRMMEEAPELLHRLLNKLTEMTVNYLNYQISEGVQIVQLFESIADVLPRQIYEEFAFPYHQKIFAELNPEVPGILFAKECNYVDLMHRSGANVLSVGKCVDLSKAKADTNGAIAFQGNVDNDLLRDGTLADITAAVETCLKQGGKTGHILNLSHGLHRDTPFENVKHFVHIAKTL</sequence>
<dbReference type="PANTHER" id="PTHR21091">
    <property type="entry name" value="METHYLTETRAHYDROFOLATE:HOMOCYSTEINE METHYLTRANSFERASE RELATED"/>
    <property type="match status" value="1"/>
</dbReference>
<dbReference type="InterPro" id="IPR038071">
    <property type="entry name" value="UROD/MetE-like_sf"/>
</dbReference>
<dbReference type="GO" id="GO:0004853">
    <property type="term" value="F:uroporphyrinogen decarboxylase activity"/>
    <property type="evidence" value="ECO:0007669"/>
    <property type="project" value="InterPro"/>
</dbReference>
<dbReference type="Pfam" id="PF01208">
    <property type="entry name" value="URO-D"/>
    <property type="match status" value="1"/>
</dbReference>
<dbReference type="InterPro" id="IPR000257">
    <property type="entry name" value="Uroporphyrinogen_deCOase"/>
</dbReference>
<dbReference type="AlphaFoldDB" id="A0AA35SPX8"/>